<dbReference type="Proteomes" id="UP001060170">
    <property type="component" value="Chromosome 3"/>
</dbReference>
<evidence type="ECO:0000313" key="2">
    <source>
        <dbReference type="Proteomes" id="UP001060170"/>
    </source>
</evidence>
<reference evidence="2" key="1">
    <citation type="journal article" date="2018" name="BMC Genomics">
        <title>Genomic insights into host adaptation between the wheat stripe rust pathogen (Puccinia striiformis f. sp. tritici) and the barley stripe rust pathogen (Puccinia striiformis f. sp. hordei).</title>
        <authorList>
            <person name="Xia C."/>
            <person name="Wang M."/>
            <person name="Yin C."/>
            <person name="Cornejo O.E."/>
            <person name="Hulbert S.H."/>
            <person name="Chen X."/>
        </authorList>
    </citation>
    <scope>NUCLEOTIDE SEQUENCE [LARGE SCALE GENOMIC DNA]</scope>
    <source>
        <strain evidence="2">93-210</strain>
    </source>
</reference>
<name>A0ACC0EQY8_9BASI</name>
<sequence length="66" mass="7454">MVIGHVAFALQADSQQPIQRKVFSNPPQRLMTLGTSPRLRKLAERYPVTTADRPFHNAMELFGFIG</sequence>
<comment type="caution">
    <text evidence="1">The sequence shown here is derived from an EMBL/GenBank/DDBJ whole genome shotgun (WGS) entry which is preliminary data.</text>
</comment>
<accession>A0ACC0EQY8</accession>
<proteinExistence type="predicted"/>
<reference evidence="1 2" key="3">
    <citation type="journal article" date="2022" name="Microbiol. Spectr.">
        <title>Folding features and dynamics of 3D genome architecture in plant fungal pathogens.</title>
        <authorList>
            <person name="Xia C."/>
        </authorList>
    </citation>
    <scope>NUCLEOTIDE SEQUENCE [LARGE SCALE GENOMIC DNA]</scope>
    <source>
        <strain evidence="1 2">93-210</strain>
    </source>
</reference>
<evidence type="ECO:0000313" key="1">
    <source>
        <dbReference type="EMBL" id="KAI7958618.1"/>
    </source>
</evidence>
<protein>
    <submittedName>
        <fullName evidence="1">Uncharacterized protein</fullName>
    </submittedName>
</protein>
<keyword evidence="2" id="KW-1185">Reference proteome</keyword>
<organism evidence="1 2">
    <name type="scientific">Puccinia striiformis f. sp. tritici</name>
    <dbReference type="NCBI Taxonomy" id="168172"/>
    <lineage>
        <taxon>Eukaryota</taxon>
        <taxon>Fungi</taxon>
        <taxon>Dikarya</taxon>
        <taxon>Basidiomycota</taxon>
        <taxon>Pucciniomycotina</taxon>
        <taxon>Pucciniomycetes</taxon>
        <taxon>Pucciniales</taxon>
        <taxon>Pucciniaceae</taxon>
        <taxon>Puccinia</taxon>
    </lineage>
</organism>
<reference evidence="2" key="2">
    <citation type="journal article" date="2018" name="Mol. Plant Microbe Interact.">
        <title>Genome sequence resources for the wheat stripe rust pathogen (Puccinia striiformis f. sp. tritici) and the barley stripe rust pathogen (Puccinia striiformis f. sp. hordei).</title>
        <authorList>
            <person name="Xia C."/>
            <person name="Wang M."/>
            <person name="Yin C."/>
            <person name="Cornejo O.E."/>
            <person name="Hulbert S.H."/>
            <person name="Chen X."/>
        </authorList>
    </citation>
    <scope>NUCLEOTIDE SEQUENCE [LARGE SCALE GENOMIC DNA]</scope>
    <source>
        <strain evidence="2">93-210</strain>
    </source>
</reference>
<dbReference type="EMBL" id="CM045867">
    <property type="protein sequence ID" value="KAI7958618.1"/>
    <property type="molecule type" value="Genomic_DNA"/>
</dbReference>
<gene>
    <name evidence="1" type="ORF">MJO28_002409</name>
</gene>